<dbReference type="GO" id="GO:0008453">
    <property type="term" value="F:alanine-glyoxylate transaminase activity"/>
    <property type="evidence" value="ECO:0007669"/>
    <property type="project" value="UniProtKB-EC"/>
</dbReference>
<dbReference type="AlphaFoldDB" id="Q9TTR4"/>
<accession>Q9TTR4</accession>
<dbReference type="BRENDA" id="2.6.1.44">
    <property type="organism ID" value="1269"/>
</dbReference>
<reference evidence="1" key="1">
    <citation type="journal article" date="2000" name="Mol. Biol. Evol.">
        <title>Molecular adaptation of alanine:glyoxylate aminotransferase targeting in primates.</title>
        <authorList>
            <person name="Holbrook J.D."/>
            <person name="Birdsey G.M."/>
            <person name="Yang Z."/>
            <person name="Bruford M.W."/>
            <person name="Danpure C.J."/>
        </authorList>
    </citation>
    <scope>NUCLEOTIDE SEQUENCE</scope>
</reference>
<evidence type="ECO:0000313" key="1">
    <source>
        <dbReference type="EMBL" id="CAB56774.1"/>
    </source>
</evidence>
<sequence>MASHKLLVPPAKALVKPLYIPKRFLLGPGQSNLPPSV</sequence>
<protein>
    <submittedName>
        <fullName evidence="1">Alanine Glyoxylate Aminotransferase</fullName>
        <ecNumber evidence="1">2.6.1.44</ecNumber>
    </submittedName>
</protein>
<keyword evidence="1" id="KW-0032">Aminotransferase</keyword>
<dbReference type="EMBL" id="AJ237891">
    <property type="protein sequence ID" value="CAB56774.1"/>
    <property type="molecule type" value="Genomic_DNA"/>
</dbReference>
<proteinExistence type="predicted"/>
<feature type="non-terminal residue" evidence="1">
    <location>
        <position position="37"/>
    </location>
</feature>
<keyword evidence="1" id="KW-0808">Transferase</keyword>
<organism evidence="1">
    <name type="scientific">Cercopithecus diana</name>
    <name type="common">Diana monkey</name>
    <dbReference type="NCBI Taxonomy" id="36224"/>
    <lineage>
        <taxon>Eukaryota</taxon>
        <taxon>Metazoa</taxon>
        <taxon>Chordata</taxon>
        <taxon>Craniata</taxon>
        <taxon>Vertebrata</taxon>
        <taxon>Euteleostomi</taxon>
        <taxon>Mammalia</taxon>
        <taxon>Eutheria</taxon>
        <taxon>Euarchontoglires</taxon>
        <taxon>Primates</taxon>
        <taxon>Haplorrhini</taxon>
        <taxon>Catarrhini</taxon>
        <taxon>Cercopithecidae</taxon>
        <taxon>Cercopithecinae</taxon>
        <taxon>Cercopithecus</taxon>
    </lineage>
</organism>
<gene>
    <name evidence="1" type="primary">agt</name>
</gene>
<dbReference type="EC" id="2.6.1.44" evidence="1"/>
<name>Q9TTR4_CERDI</name>